<sequence>MDPNVTQRTRDDYNVEFLNAAGFLSHRDRSRLSNLRVTHPSTTCLPMENTWRDYPLSDGTCRLGTRNGVCCEATNLQFLQEAVKIYANRTTAGSDRVMSNVQRWLRTIDPAIIESSETPTRATRRRDRLLLLKMAKRFQIEGEVFVKMKGRDNVPQILALVKDIPCRLVIENGPVVRFTDIEIFSGNDAKTKSIRIKGPYVIDLPVGPERIPRVAEFVHTMAITKTKKSAIPLPGLFSQVANYLEINLGYTRVDLTDERFYLYIPKPNHAHLFCKLEFVPDLEVVVNSIRRGG</sequence>
<name>Q6XLV0_9PHYC</name>
<reference evidence="1" key="2">
    <citation type="submission" date="2003-01" db="EMBL/GenBank/DDBJ databases">
        <title>Partial Nucleotide Sequence of the Feldmannia irregularis Virus FirrV-1 Genome: On the Evolution of Large Phaeoviral Genomes.</title>
        <authorList>
            <person name="Delaroque N."/>
            <person name="Knippers R."/>
            <person name="Mueller D.G."/>
            <person name="Boland W."/>
        </authorList>
    </citation>
    <scope>NUCLEOTIDE SEQUENCE</scope>
    <source>
        <strain evidence="1">FirrV-1</strain>
    </source>
</reference>
<evidence type="ECO:0000313" key="1">
    <source>
        <dbReference type="EMBL" id="AAR26961.1"/>
    </source>
</evidence>
<protein>
    <submittedName>
        <fullName evidence="1">FirrV-1-G3</fullName>
    </submittedName>
</protein>
<reference evidence="1" key="1">
    <citation type="journal article" date="2003" name="J. Mol. Evol.">
        <title>Comparisons of two large phaeoviral genomes and evolutionary implications.</title>
        <authorList>
            <person name="Delaroque N."/>
            <person name="Boland W."/>
            <person name="Muller D.G."/>
            <person name="Knippers R."/>
        </authorList>
    </citation>
    <scope>NUCLEOTIDE SEQUENCE</scope>
    <source>
        <strain evidence="1">FirrV-1</strain>
    </source>
</reference>
<organism evidence="1">
    <name type="scientific">Feldmannia irregularis virus a</name>
    <dbReference type="NCBI Taxonomy" id="231992"/>
    <lineage>
        <taxon>Viruses</taxon>
        <taxon>Varidnaviria</taxon>
        <taxon>Bamfordvirae</taxon>
        <taxon>Nucleocytoviricota</taxon>
        <taxon>Megaviricetes</taxon>
        <taxon>Algavirales</taxon>
        <taxon>Phycodnaviridae</taxon>
        <taxon>Phaeovirus</taxon>
        <taxon>Phaeovirus irregularis</taxon>
    </lineage>
</organism>
<dbReference type="EMBL" id="AY225139">
    <property type="protein sequence ID" value="AAR26961.1"/>
    <property type="molecule type" value="Genomic_DNA"/>
</dbReference>
<proteinExistence type="predicted"/>
<accession>Q6XLV0</accession>
<dbReference type="KEGG" id="vg:41332255"/>
<dbReference type="RefSeq" id="YP_009665609.1">
    <property type="nucleotide sequence ID" value="NC_043250.1"/>
</dbReference>
<dbReference type="GeneID" id="41332255"/>